<evidence type="ECO:0008006" key="4">
    <source>
        <dbReference type="Google" id="ProtNLM"/>
    </source>
</evidence>
<evidence type="ECO:0000313" key="2">
    <source>
        <dbReference type="EMBL" id="MEA9356440.1"/>
    </source>
</evidence>
<sequence>MQKLKMPMMGRALLALCLLFFVPGAHALEKTNRLGVGMTNQLKNNFPALSFKMQKSRSFAYGGMAGLSTSDKDGGYGVGIKLYRNIFDEPQLNFYMSGAGALIQNKIDGKSYSGFQFDLSFGSEFHFTGLNSLGFSIEFGVSANKKKDFVFETIGNNFLVAGIHFYL</sequence>
<accession>A0ABU5VTQ6</accession>
<keyword evidence="1" id="KW-0732">Signal</keyword>
<evidence type="ECO:0000313" key="3">
    <source>
        <dbReference type="Proteomes" id="UP001302274"/>
    </source>
</evidence>
<protein>
    <recommendedName>
        <fullName evidence="4">Outer membrane protein beta-barrel domain-containing protein</fullName>
    </recommendedName>
</protein>
<feature type="chain" id="PRO_5045883602" description="Outer membrane protein beta-barrel domain-containing protein" evidence="1">
    <location>
        <begin position="28"/>
        <end position="167"/>
    </location>
</feature>
<comment type="caution">
    <text evidence="2">The sequence shown here is derived from an EMBL/GenBank/DDBJ whole genome shotgun (WGS) entry which is preliminary data.</text>
</comment>
<organism evidence="2 3">
    <name type="scientific">Bacteriovorax antarcticus</name>
    <dbReference type="NCBI Taxonomy" id="3088717"/>
    <lineage>
        <taxon>Bacteria</taxon>
        <taxon>Pseudomonadati</taxon>
        <taxon>Bdellovibrionota</taxon>
        <taxon>Bacteriovoracia</taxon>
        <taxon>Bacteriovoracales</taxon>
        <taxon>Bacteriovoracaceae</taxon>
        <taxon>Bacteriovorax</taxon>
    </lineage>
</organism>
<evidence type="ECO:0000256" key="1">
    <source>
        <dbReference type="SAM" id="SignalP"/>
    </source>
</evidence>
<dbReference type="Proteomes" id="UP001302274">
    <property type="component" value="Unassembled WGS sequence"/>
</dbReference>
<reference evidence="2 3" key="1">
    <citation type="submission" date="2023-11" db="EMBL/GenBank/DDBJ databases">
        <title>A Novel Polar Bacteriovorax (B. antarcticus) Isolated from the Biocrust in Antarctica.</title>
        <authorList>
            <person name="Mun W."/>
            <person name="Choi S.Y."/>
            <person name="Mitchell R.J."/>
        </authorList>
    </citation>
    <scope>NUCLEOTIDE SEQUENCE [LARGE SCALE GENOMIC DNA]</scope>
    <source>
        <strain evidence="2 3">PP10</strain>
    </source>
</reference>
<dbReference type="RefSeq" id="WP_323576137.1">
    <property type="nucleotide sequence ID" value="NZ_JAYGJQ010000001.1"/>
</dbReference>
<feature type="signal peptide" evidence="1">
    <location>
        <begin position="1"/>
        <end position="27"/>
    </location>
</feature>
<keyword evidence="3" id="KW-1185">Reference proteome</keyword>
<dbReference type="EMBL" id="JAYGJQ010000001">
    <property type="protein sequence ID" value="MEA9356440.1"/>
    <property type="molecule type" value="Genomic_DNA"/>
</dbReference>
<name>A0ABU5VTQ6_9BACT</name>
<proteinExistence type="predicted"/>
<gene>
    <name evidence="2" type="ORF">SHI21_09510</name>
</gene>